<dbReference type="InterPro" id="IPR027417">
    <property type="entry name" value="P-loop_NTPase"/>
</dbReference>
<dbReference type="AlphaFoldDB" id="A0A0J1GPU7"/>
<name>A0A0J1GPU7_9GAMM</name>
<dbReference type="GO" id="GO:0005737">
    <property type="term" value="C:cytoplasm"/>
    <property type="evidence" value="ECO:0007669"/>
    <property type="project" value="TreeGrafter"/>
</dbReference>
<accession>A0A0J1GPU7</accession>
<sequence length="514" mass="57751">MNPYQPACDALGHIQTLLAKSKVHAQYLPLISEWQDQLVRQMPTVMLYGNYNAGKSSLINLLVGDTVATEGEIPTTARVHTYHWQGMPLLDTPGINAPMAHEHISQQQLAKTDLVLFVIRNSDVDDADIYRQLSRLIANNKSVFVVLNCESSKPEDISLFHRQLMDHLFTELPQMGVSDSQIELLPVLPLNIRTAILAQQQQQPELLKYSGYLSLAAELAHWLEVHKQHHWLGSLYTRMEQQLFEPLLSQQQTGNDALFTMSAHIDYLSQRKALLKRSGAAKVGSLVAARRVDMHSALEQSESLALLSQIQADISEQAAQWLQQQLDLVEQVLLYGDSTFASITEPKQNTSNELINQMQLQMGNCLKRADKKHISALLSTLKKADLPLFRQLSAKQIGQAAKYGGPALQALSAVWNLYQGYASQGRENEQARQAATVIARQLTQLSAQISRSLTQQLHQFIDDAFSPRIKCAVAKKETYQAELGEEQLFQQELSEWRNELRLLCLKPAEADKMA</sequence>
<protein>
    <recommendedName>
        <fullName evidence="1">G domain-containing protein</fullName>
    </recommendedName>
</protein>
<evidence type="ECO:0000313" key="3">
    <source>
        <dbReference type="Proteomes" id="UP000036097"/>
    </source>
</evidence>
<evidence type="ECO:0000259" key="1">
    <source>
        <dbReference type="Pfam" id="PF01926"/>
    </source>
</evidence>
<dbReference type="GO" id="GO:0002098">
    <property type="term" value="P:tRNA wobble uridine modification"/>
    <property type="evidence" value="ECO:0007669"/>
    <property type="project" value="TreeGrafter"/>
</dbReference>
<dbReference type="InterPro" id="IPR006073">
    <property type="entry name" value="GTP-bd"/>
</dbReference>
<gene>
    <name evidence="2" type="ORF">ABT56_22100</name>
</gene>
<feature type="domain" description="G" evidence="1">
    <location>
        <begin position="44"/>
        <end position="148"/>
    </location>
</feature>
<dbReference type="Pfam" id="PF01926">
    <property type="entry name" value="MMR_HSR1"/>
    <property type="match status" value="1"/>
</dbReference>
<dbReference type="PANTHER" id="PTHR42714">
    <property type="entry name" value="TRNA MODIFICATION GTPASE GTPBP3"/>
    <property type="match status" value="1"/>
</dbReference>
<reference evidence="2 3" key="1">
    <citation type="submission" date="2015-05" db="EMBL/GenBank/DDBJ databases">
        <title>Photobacterium galathea sp. nov.</title>
        <authorList>
            <person name="Machado H."/>
            <person name="Gram L."/>
        </authorList>
    </citation>
    <scope>NUCLEOTIDE SEQUENCE [LARGE SCALE GENOMIC DNA]</scope>
    <source>
        <strain evidence="2 3">CGMCC 1.12159</strain>
    </source>
</reference>
<dbReference type="STRING" id="1195763.ABT56_22100"/>
<dbReference type="Gene3D" id="3.40.50.300">
    <property type="entry name" value="P-loop containing nucleotide triphosphate hydrolases"/>
    <property type="match status" value="1"/>
</dbReference>
<keyword evidence="3" id="KW-1185">Reference proteome</keyword>
<comment type="caution">
    <text evidence="2">The sequence shown here is derived from an EMBL/GenBank/DDBJ whole genome shotgun (WGS) entry which is preliminary data.</text>
</comment>
<dbReference type="EMBL" id="LDOT01000053">
    <property type="protein sequence ID" value="KLV01454.1"/>
    <property type="molecule type" value="Genomic_DNA"/>
</dbReference>
<dbReference type="GO" id="GO:0005525">
    <property type="term" value="F:GTP binding"/>
    <property type="evidence" value="ECO:0007669"/>
    <property type="project" value="InterPro"/>
</dbReference>
<proteinExistence type="predicted"/>
<evidence type="ECO:0000313" key="2">
    <source>
        <dbReference type="EMBL" id="KLV01454.1"/>
    </source>
</evidence>
<dbReference type="SUPFAM" id="SSF52540">
    <property type="entry name" value="P-loop containing nucleoside triphosphate hydrolases"/>
    <property type="match status" value="1"/>
</dbReference>
<dbReference type="GO" id="GO:0030488">
    <property type="term" value="P:tRNA methylation"/>
    <property type="evidence" value="ECO:0007669"/>
    <property type="project" value="TreeGrafter"/>
</dbReference>
<dbReference type="OrthoDB" id="238366at2"/>
<dbReference type="RefSeq" id="WP_047881080.1">
    <property type="nucleotide sequence ID" value="NZ_LDOT01000053.1"/>
</dbReference>
<dbReference type="PATRIC" id="fig|1195763.3.peg.4739"/>
<dbReference type="Proteomes" id="UP000036097">
    <property type="component" value="Unassembled WGS sequence"/>
</dbReference>
<dbReference type="PANTHER" id="PTHR42714:SF6">
    <property type="entry name" value="TRANSLATION INITIATION FACTOR IF-2"/>
    <property type="match status" value="1"/>
</dbReference>
<organism evidence="2 3">
    <name type="scientific">Photobacterium aquae</name>
    <dbReference type="NCBI Taxonomy" id="1195763"/>
    <lineage>
        <taxon>Bacteria</taxon>
        <taxon>Pseudomonadati</taxon>
        <taxon>Pseudomonadota</taxon>
        <taxon>Gammaproteobacteria</taxon>
        <taxon>Vibrionales</taxon>
        <taxon>Vibrionaceae</taxon>
        <taxon>Photobacterium</taxon>
    </lineage>
</organism>